<comment type="function">
    <text evidence="9">Component of the Mediator complex, a coactivator involved in the regulated transcription of nearly all RNA polymerase II-dependent genes. Mediator functions as a bridge to convey information from gene-specific regulatory proteins to the basal RNA polymerase II transcription machinery. Mediator is recruited to promoters by direct interactions with regulatory proteins and serves as a scaffold for the assembly of a functional preinitiation complex with RNA polymerase II and the general transcription factors.</text>
</comment>
<accession>A0A9P7Z3R4</accession>
<dbReference type="EMBL" id="MU253869">
    <property type="protein sequence ID" value="KAG9245029.1"/>
    <property type="molecule type" value="Genomic_DNA"/>
</dbReference>
<dbReference type="Proteomes" id="UP000887226">
    <property type="component" value="Unassembled WGS sequence"/>
</dbReference>
<evidence type="ECO:0000256" key="7">
    <source>
        <dbReference type="ARBA" id="ARBA00023242"/>
    </source>
</evidence>
<feature type="domain" description="Mediator complex subunit 16 C-terminal" evidence="11">
    <location>
        <begin position="861"/>
        <end position="967"/>
    </location>
</feature>
<gene>
    <name evidence="9" type="primary">MED16</name>
    <name evidence="12" type="ORF">BJ878DRAFT_503410</name>
</gene>
<dbReference type="GO" id="GO:0045893">
    <property type="term" value="P:positive regulation of DNA-templated transcription"/>
    <property type="evidence" value="ECO:0007669"/>
    <property type="project" value="TreeGrafter"/>
</dbReference>
<keyword evidence="13" id="KW-1185">Reference proteome</keyword>
<dbReference type="InterPro" id="IPR021665">
    <property type="entry name" value="Mediator_Med16_N"/>
</dbReference>
<keyword evidence="6 9" id="KW-0804">Transcription</keyword>
<dbReference type="PANTHER" id="PTHR13224">
    <property type="entry name" value="THYROID HORMONE RECEPTOR-ASSOCIATED PROTEIN-RELATED"/>
    <property type="match status" value="1"/>
</dbReference>
<keyword evidence="5 9" id="KW-0010">Activator</keyword>
<comment type="similarity">
    <text evidence="2 9">Belongs to the Mediator complex subunit 16 family.</text>
</comment>
<evidence type="ECO:0000256" key="5">
    <source>
        <dbReference type="ARBA" id="ARBA00023159"/>
    </source>
</evidence>
<proteinExistence type="inferred from homology"/>
<keyword evidence="4 9" id="KW-0805">Transcription regulation</keyword>
<dbReference type="Pfam" id="PF20719">
    <property type="entry name" value="Med16_C"/>
    <property type="match status" value="1"/>
</dbReference>
<evidence type="ECO:0000256" key="8">
    <source>
        <dbReference type="ARBA" id="ARBA00032015"/>
    </source>
</evidence>
<evidence type="ECO:0000259" key="11">
    <source>
        <dbReference type="Pfam" id="PF20719"/>
    </source>
</evidence>
<comment type="caution">
    <text evidence="12">The sequence shown here is derived from an EMBL/GenBank/DDBJ whole genome shotgun (WGS) entry which is preliminary data.</text>
</comment>
<comment type="subcellular location">
    <subcellularLocation>
        <location evidence="1 9">Nucleus</location>
    </subcellularLocation>
</comment>
<dbReference type="OrthoDB" id="4139168at2759"/>
<dbReference type="SUPFAM" id="SSF50978">
    <property type="entry name" value="WD40 repeat-like"/>
    <property type="match status" value="1"/>
</dbReference>
<evidence type="ECO:0000256" key="2">
    <source>
        <dbReference type="ARBA" id="ARBA00006543"/>
    </source>
</evidence>
<evidence type="ECO:0000313" key="13">
    <source>
        <dbReference type="Proteomes" id="UP000887226"/>
    </source>
</evidence>
<dbReference type="InterPro" id="IPR048338">
    <property type="entry name" value="Mediator_Med16"/>
</dbReference>
<evidence type="ECO:0000256" key="1">
    <source>
        <dbReference type="ARBA" id="ARBA00004123"/>
    </source>
</evidence>
<protein>
    <recommendedName>
        <fullName evidence="3 9">Mediator of RNA polymerase II transcription subunit 16</fullName>
    </recommendedName>
    <alternativeName>
        <fullName evidence="8 9">Mediator complex subunit 16</fullName>
    </alternativeName>
</protein>
<dbReference type="Pfam" id="PF11635">
    <property type="entry name" value="Med16_N"/>
    <property type="match status" value="1"/>
</dbReference>
<dbReference type="InterPro" id="IPR048339">
    <property type="entry name" value="Mediator_Med16_C"/>
</dbReference>
<reference evidence="12" key="1">
    <citation type="journal article" date="2021" name="IMA Fungus">
        <title>Genomic characterization of three marine fungi, including Emericellopsis atlantica sp. nov. with signatures of a generalist lifestyle and marine biomass degradation.</title>
        <authorList>
            <person name="Hagestad O.C."/>
            <person name="Hou L."/>
            <person name="Andersen J.H."/>
            <person name="Hansen E.H."/>
            <person name="Altermark B."/>
            <person name="Li C."/>
            <person name="Kuhnert E."/>
            <person name="Cox R.J."/>
            <person name="Crous P.W."/>
            <person name="Spatafora J.W."/>
            <person name="Lail K."/>
            <person name="Amirebrahimi M."/>
            <person name="Lipzen A."/>
            <person name="Pangilinan J."/>
            <person name="Andreopoulos W."/>
            <person name="Hayes R.D."/>
            <person name="Ng V."/>
            <person name="Grigoriev I.V."/>
            <person name="Jackson S.A."/>
            <person name="Sutton T.D.S."/>
            <person name="Dobson A.D.W."/>
            <person name="Rama T."/>
        </authorList>
    </citation>
    <scope>NUCLEOTIDE SEQUENCE</scope>
    <source>
        <strain evidence="12">TRa3180A</strain>
    </source>
</reference>
<evidence type="ECO:0000256" key="3">
    <source>
        <dbReference type="ARBA" id="ARBA00019614"/>
    </source>
</evidence>
<evidence type="ECO:0000313" key="12">
    <source>
        <dbReference type="EMBL" id="KAG9245029.1"/>
    </source>
</evidence>
<evidence type="ECO:0000259" key="10">
    <source>
        <dbReference type="Pfam" id="PF11635"/>
    </source>
</evidence>
<dbReference type="GO" id="GO:0016592">
    <property type="term" value="C:mediator complex"/>
    <property type="evidence" value="ECO:0007669"/>
    <property type="project" value="InterPro"/>
</dbReference>
<evidence type="ECO:0000256" key="6">
    <source>
        <dbReference type="ARBA" id="ARBA00023163"/>
    </source>
</evidence>
<organism evidence="12 13">
    <name type="scientific">Calycina marina</name>
    <dbReference type="NCBI Taxonomy" id="1763456"/>
    <lineage>
        <taxon>Eukaryota</taxon>
        <taxon>Fungi</taxon>
        <taxon>Dikarya</taxon>
        <taxon>Ascomycota</taxon>
        <taxon>Pezizomycotina</taxon>
        <taxon>Leotiomycetes</taxon>
        <taxon>Helotiales</taxon>
        <taxon>Pezizellaceae</taxon>
        <taxon>Calycina</taxon>
    </lineage>
</organism>
<comment type="subunit">
    <text evidence="9">Component of the Mediator complex.</text>
</comment>
<dbReference type="PANTHER" id="PTHR13224:SF6">
    <property type="entry name" value="MEDIATOR OF RNA POLYMERASE II TRANSCRIPTION SUBUNIT 16"/>
    <property type="match status" value="1"/>
</dbReference>
<sequence length="977" mass="108516">MDDMQVDDLFGDDAGLSLMDGHSLQEARPPTKELYLRQDELRASGCCQEIAWSKLGIVASITPDGCSVRLQNPRCNPVDGSWALGQALKDLEQIGSPDLPLKHLAWSPHGVELAVVDSVGRITILNITQTSNRPQTAKKAHEEMVDDLQRVVGCYWLNPAPSHANRPVQLSGPAVRDSSSTPYRFETTAAPVLGPSHPNHNKSAFVCVSAGGCLKVIYPLNPYINPQTGQHSPPVWREFHTELESISSSDDLITHAAICSDKPNMFNPPNPTAKSGGSIGPPLLITFATTSKQLRTVRALIDWNIQQKDNAKEKPNSVTVEMAPFVKSKHIAATSWLPDAANGDTSEMDHTMLQLSKLEILPPSSDSSGRPALPPTIITIRSYLPPPNIYNQEVRSIIDSWEVREKQLSIHPAFEQLGSKKEKKDKLGSVVYHKKGESCSINKFVLSVQTMNFGTVLLITYSDGGVEYRDRTTFQETFLEDGSFDRVWHLTQLGWAYNDTEPCLQSTVSSTNHSMAQITNDGTVKWRKMEYKHGGLRSAMDDKGFHAAANAAFAITVANCIWNNINYDDILAAIPKDVKSSSYNDWLLGLSRILQNMNCDYSEDTNLIALIRNTPLQFMMGINLSLGFNGENRPRSLPGKFAWITLQIRAFEVSVTMAYSVKTGGPRPFQDPEMILSLVGSVNWTYDLMAWIIDNLSTIQAETTGRIDFTDASTLSLPELLNYLKKSNNIALHLLLSSVSRGFLSGICKRLITLDNFARQNSENIDDTNTGSSLQALIQQSSRIYTLTNNSIVKPKVFDTFLASVSTACSNAYNAHRITSSSNGRDTQRNDIEHKMVLGGAFPDAFKSVLIELFRSDGLLSTIRSEIDLQKLMFHDFSILELDEDEFSVRERKKRNMTIDCFRKTWLRNPPLHGSNDGSEEPKGAKGLKKWRRCARCSSVMEEPGFTKPSLGWLSGQQKRCYCAGLWDAVDEGKRSV</sequence>
<keyword evidence="7 9" id="KW-0539">Nucleus</keyword>
<dbReference type="InterPro" id="IPR036322">
    <property type="entry name" value="WD40_repeat_dom_sf"/>
</dbReference>
<evidence type="ECO:0000256" key="9">
    <source>
        <dbReference type="RuleBase" id="RU364149"/>
    </source>
</evidence>
<dbReference type="AlphaFoldDB" id="A0A9P7Z3R4"/>
<evidence type="ECO:0000256" key="4">
    <source>
        <dbReference type="ARBA" id="ARBA00023015"/>
    </source>
</evidence>
<name>A0A9P7Z3R4_9HELO</name>
<feature type="domain" description="Mediator complex subunit Med16 N-terminal" evidence="10">
    <location>
        <begin position="144"/>
        <end position="476"/>
    </location>
</feature>